<organism evidence="1 2">
    <name type="scientific">Emticicia agri</name>
    <dbReference type="NCBI Taxonomy" id="2492393"/>
    <lineage>
        <taxon>Bacteria</taxon>
        <taxon>Pseudomonadati</taxon>
        <taxon>Bacteroidota</taxon>
        <taxon>Cytophagia</taxon>
        <taxon>Cytophagales</taxon>
        <taxon>Leadbetterellaceae</taxon>
        <taxon>Emticicia</taxon>
    </lineage>
</organism>
<keyword evidence="2" id="KW-1185">Reference proteome</keyword>
<gene>
    <name evidence="1" type="ORF">EWM59_27305</name>
</gene>
<name>A0A4Q5LNR8_9BACT</name>
<dbReference type="RefSeq" id="WP_130024358.1">
    <property type="nucleotide sequence ID" value="NZ_SEWF01000128.1"/>
</dbReference>
<protein>
    <submittedName>
        <fullName evidence="1">Uncharacterized protein</fullName>
    </submittedName>
</protein>
<evidence type="ECO:0000313" key="1">
    <source>
        <dbReference type="EMBL" id="RYU91007.1"/>
    </source>
</evidence>
<proteinExistence type="predicted"/>
<comment type="caution">
    <text evidence="1">The sequence shown here is derived from an EMBL/GenBank/DDBJ whole genome shotgun (WGS) entry which is preliminary data.</text>
</comment>
<dbReference type="AlphaFoldDB" id="A0A4Q5LNR8"/>
<dbReference type="OrthoDB" id="981112at2"/>
<dbReference type="EMBL" id="SEWF01000128">
    <property type="protein sequence ID" value="RYU91007.1"/>
    <property type="molecule type" value="Genomic_DNA"/>
</dbReference>
<dbReference type="Proteomes" id="UP000293162">
    <property type="component" value="Unassembled WGS sequence"/>
</dbReference>
<reference evidence="1 2" key="1">
    <citation type="submission" date="2019-02" db="EMBL/GenBank/DDBJ databases">
        <title>Bacterial novel species Emticicia sp. 17J42-9 isolated from soil.</title>
        <authorList>
            <person name="Jung H.-Y."/>
        </authorList>
    </citation>
    <scope>NUCLEOTIDE SEQUENCE [LARGE SCALE GENOMIC DNA]</scope>
    <source>
        <strain evidence="1 2">17J42-9</strain>
    </source>
</reference>
<accession>A0A4Q5LNR8</accession>
<sequence length="218" mass="25866">MIEYNEIISMYSSKMFSMYSTSIPEHEWGDKEVALEYLKKYFLSEEEYSQKWKPIQNSIFENQETGLPAMIFKDNYSLLAIRGGVLFEKEDFESLQNCIQTVGDSYLIIIQNDYGVKFEEPLLRMKYPVSVNWEELMSGNFVSSILFEMFHNEYFVFSESGNWGRYCANDYIHPLNIIGFKPELASVFKKEFKPPKKEQEEIREWLPPNYKEIVQSDF</sequence>
<evidence type="ECO:0000313" key="2">
    <source>
        <dbReference type="Proteomes" id="UP000293162"/>
    </source>
</evidence>